<dbReference type="EMBL" id="JAMZIH010001251">
    <property type="protein sequence ID" value="KAJ1678353.1"/>
    <property type="molecule type" value="Genomic_DNA"/>
</dbReference>
<reference evidence="1" key="1">
    <citation type="submission" date="2022-06" db="EMBL/GenBank/DDBJ databases">
        <title>Phylogenomic reconstructions and comparative analyses of Kickxellomycotina fungi.</title>
        <authorList>
            <person name="Reynolds N.K."/>
            <person name="Stajich J.E."/>
            <person name="Barry K."/>
            <person name="Grigoriev I.V."/>
            <person name="Crous P."/>
            <person name="Smith M.E."/>
        </authorList>
    </citation>
    <scope>NUCLEOTIDE SEQUENCE</scope>
    <source>
        <strain evidence="1">RSA 2271</strain>
    </source>
</reference>
<dbReference type="Proteomes" id="UP001145114">
    <property type="component" value="Unassembled WGS sequence"/>
</dbReference>
<protein>
    <submittedName>
        <fullName evidence="1">Uncharacterized protein</fullName>
    </submittedName>
</protein>
<accession>A0ACC1HTC0</accession>
<evidence type="ECO:0000313" key="2">
    <source>
        <dbReference type="Proteomes" id="UP001145114"/>
    </source>
</evidence>
<proteinExistence type="predicted"/>
<name>A0ACC1HTC0_9FUNG</name>
<organism evidence="1 2">
    <name type="scientific">Spiromyces aspiralis</name>
    <dbReference type="NCBI Taxonomy" id="68401"/>
    <lineage>
        <taxon>Eukaryota</taxon>
        <taxon>Fungi</taxon>
        <taxon>Fungi incertae sedis</taxon>
        <taxon>Zoopagomycota</taxon>
        <taxon>Kickxellomycotina</taxon>
        <taxon>Kickxellomycetes</taxon>
        <taxon>Kickxellales</taxon>
        <taxon>Kickxellaceae</taxon>
        <taxon>Spiromyces</taxon>
    </lineage>
</organism>
<sequence length="642" mass="73673">MIVGPPGTGKTDVAVQIVANLYHNFSNQHTLLITHSNQALNQIFEKIMQLDIDQRHLLRLGHGEQELNTEERFTRAGRVNSFLERRIYLLGEVERLARSLKIPGDVGYTCETAGYFYVSQVLVRWEPYRKKIEIAADSPRFEVGCSEDEVADMRKTIVNEFPFHEYFANAPQPLFPEDASCFELADVAMGCFRHIHSVFTELDEIRPFELLRTNADRSNYLLTNEAKIVAMTCTHAAMRRNELIRLGFKYDNVVMEEAAQLLEIETFIPLTLQANESSDLERSAASLGGRHESVRSRLKRLVMIGDHNQLPPVVKHPGFQKYGNMEQSLFSRLIRLGVPYIELDRQGRARSSIASLYRWRYDKLEDLPLVKEQTEYLLANPGFAFDYQLVDVGDFQGKGESEPVRYFYQNLGEAEYVVAVYQYMRLLGYPAEKITILTTYNGQKALIRDVLRQRCSWNPIFGSPAEVTTVDQYQGRQNDYVLLSLVRTKHIGHIRDVRRLVVAMSRARLGLYVFCRKSLFENCYELQPVFKQLLARPDRLRLVADEAYPTERKLDDEVEAERLVDVDGLEAMGKLVYEKAQTLVPDESCDETEEIVEERMQQEGQDMDAMEIDYEEDESDGDGGDTGEGGGEDNDEIQKNET</sequence>
<evidence type="ECO:0000313" key="1">
    <source>
        <dbReference type="EMBL" id="KAJ1678353.1"/>
    </source>
</evidence>
<comment type="caution">
    <text evidence="1">The sequence shown here is derived from an EMBL/GenBank/DDBJ whole genome shotgun (WGS) entry which is preliminary data.</text>
</comment>
<keyword evidence="2" id="KW-1185">Reference proteome</keyword>
<gene>
    <name evidence="1" type="ORF">EV182_004222</name>
</gene>